<dbReference type="PROSITE" id="PS00583">
    <property type="entry name" value="PFKB_KINASES_1"/>
    <property type="match status" value="1"/>
</dbReference>
<dbReference type="CDD" id="cd01166">
    <property type="entry name" value="KdgK"/>
    <property type="match status" value="1"/>
</dbReference>
<gene>
    <name evidence="6" type="ORF">ACFQGU_10110</name>
</gene>
<dbReference type="InterPro" id="IPR011611">
    <property type="entry name" value="PfkB_dom"/>
</dbReference>
<keyword evidence="3 4" id="KW-0418">Kinase</keyword>
<name>A0ABW1T0J5_9ACTN</name>
<dbReference type="PANTHER" id="PTHR10584">
    <property type="entry name" value="SUGAR KINASE"/>
    <property type="match status" value="1"/>
</dbReference>
<accession>A0ABW1T0J5</accession>
<dbReference type="InterPro" id="IPR029056">
    <property type="entry name" value="Ribokinase-like"/>
</dbReference>
<evidence type="ECO:0000256" key="4">
    <source>
        <dbReference type="RuleBase" id="RU003704"/>
    </source>
</evidence>
<dbReference type="PROSITE" id="PS00584">
    <property type="entry name" value="PFKB_KINASES_2"/>
    <property type="match status" value="1"/>
</dbReference>
<sequence length="313" mass="32016">MSRAPHPDRRYVSVGQYMTDVVASLPGALREGTDTPADVRVMGGGAAANTAAWLAHDGHTTTFVGRIGDDLLGRAGRMELEEGGVDCALAVDAQRPTGTCIVLVMPDGERTMVPDPGANQALTPQDLPDGLFAAGRHLHLSGYMLMVDSSRMAGLSALDRARLRGMTTSVDVASVGPLADTGAARFLSWISGVDVLLANEEEAALLAGLPAPQHDESTAAALDGARQAALALRSAAATVVVKLGSRGSLAVDSEQGEAHAPAVPVDVVDTTGAGDAFAAGFLPAWCDGVDLEVALGRGNRAAARVVARVGARP</sequence>
<evidence type="ECO:0000259" key="5">
    <source>
        <dbReference type="Pfam" id="PF00294"/>
    </source>
</evidence>
<dbReference type="SUPFAM" id="SSF53613">
    <property type="entry name" value="Ribokinase-like"/>
    <property type="match status" value="1"/>
</dbReference>
<proteinExistence type="inferred from homology"/>
<dbReference type="Gene3D" id="3.40.1190.20">
    <property type="match status" value="1"/>
</dbReference>
<dbReference type="PRINTS" id="PR00990">
    <property type="entry name" value="RIBOKINASE"/>
</dbReference>
<dbReference type="EC" id="2.7.1.-" evidence="6"/>
<organism evidence="6 7">
    <name type="scientific">Longivirga aurantiaca</name>
    <dbReference type="NCBI Taxonomy" id="1837743"/>
    <lineage>
        <taxon>Bacteria</taxon>
        <taxon>Bacillati</taxon>
        <taxon>Actinomycetota</taxon>
        <taxon>Actinomycetes</taxon>
        <taxon>Sporichthyales</taxon>
        <taxon>Sporichthyaceae</taxon>
        <taxon>Longivirga</taxon>
    </lineage>
</organism>
<dbReference type="EMBL" id="JBHSTI010000008">
    <property type="protein sequence ID" value="MFC6238233.1"/>
    <property type="molecule type" value="Genomic_DNA"/>
</dbReference>
<keyword evidence="7" id="KW-1185">Reference proteome</keyword>
<dbReference type="Pfam" id="PF00294">
    <property type="entry name" value="PfkB"/>
    <property type="match status" value="1"/>
</dbReference>
<comment type="similarity">
    <text evidence="1 4">Belongs to the carbohydrate kinase PfkB family.</text>
</comment>
<evidence type="ECO:0000256" key="3">
    <source>
        <dbReference type="ARBA" id="ARBA00022777"/>
    </source>
</evidence>
<evidence type="ECO:0000313" key="7">
    <source>
        <dbReference type="Proteomes" id="UP001596138"/>
    </source>
</evidence>
<dbReference type="InterPro" id="IPR002173">
    <property type="entry name" value="Carboh/pur_kinase_PfkB_CS"/>
</dbReference>
<protein>
    <submittedName>
        <fullName evidence="6">Carbohydrate kinase family protein</fullName>
        <ecNumber evidence="6">2.7.1.-</ecNumber>
    </submittedName>
</protein>
<evidence type="ECO:0000256" key="1">
    <source>
        <dbReference type="ARBA" id="ARBA00010688"/>
    </source>
</evidence>
<dbReference type="GO" id="GO:0016301">
    <property type="term" value="F:kinase activity"/>
    <property type="evidence" value="ECO:0007669"/>
    <property type="project" value="UniProtKB-KW"/>
</dbReference>
<dbReference type="Proteomes" id="UP001596138">
    <property type="component" value="Unassembled WGS sequence"/>
</dbReference>
<feature type="domain" description="Carbohydrate kinase PfkB" evidence="5">
    <location>
        <begin position="11"/>
        <end position="312"/>
    </location>
</feature>
<evidence type="ECO:0000256" key="2">
    <source>
        <dbReference type="ARBA" id="ARBA00022679"/>
    </source>
</evidence>
<keyword evidence="2 4" id="KW-0808">Transferase</keyword>
<dbReference type="InterPro" id="IPR002139">
    <property type="entry name" value="Ribo/fructo_kinase"/>
</dbReference>
<comment type="caution">
    <text evidence="6">The sequence shown here is derived from an EMBL/GenBank/DDBJ whole genome shotgun (WGS) entry which is preliminary data.</text>
</comment>
<dbReference type="RefSeq" id="WP_386766267.1">
    <property type="nucleotide sequence ID" value="NZ_JBHSTI010000008.1"/>
</dbReference>
<dbReference type="PANTHER" id="PTHR10584:SF167">
    <property type="entry name" value="PFKB DOMAIN PROTEIN"/>
    <property type="match status" value="1"/>
</dbReference>
<reference evidence="7" key="1">
    <citation type="journal article" date="2019" name="Int. J. Syst. Evol. Microbiol.">
        <title>The Global Catalogue of Microorganisms (GCM) 10K type strain sequencing project: providing services to taxonomists for standard genome sequencing and annotation.</title>
        <authorList>
            <consortium name="The Broad Institute Genomics Platform"/>
            <consortium name="The Broad Institute Genome Sequencing Center for Infectious Disease"/>
            <person name="Wu L."/>
            <person name="Ma J."/>
        </authorList>
    </citation>
    <scope>NUCLEOTIDE SEQUENCE [LARGE SCALE GENOMIC DNA]</scope>
    <source>
        <strain evidence="7">CGMCC 4.7317</strain>
    </source>
</reference>
<evidence type="ECO:0000313" key="6">
    <source>
        <dbReference type="EMBL" id="MFC6238233.1"/>
    </source>
</evidence>